<comment type="caution">
    <text evidence="2">The sequence shown here is derived from an EMBL/GenBank/DDBJ whole genome shotgun (WGS) entry which is preliminary data.</text>
</comment>
<sequence>MKPQTACSPMTLRKRDPGAALAKQMSAQLLPDSLPLHPNEDDAVQSRVSPYLATADHGDDADCDKKLRLVHGLVR</sequence>
<organism evidence="2 3">
    <name type="scientific">Rhizobium glycinendophyticum</name>
    <dbReference type="NCBI Taxonomy" id="2589807"/>
    <lineage>
        <taxon>Bacteria</taxon>
        <taxon>Pseudomonadati</taxon>
        <taxon>Pseudomonadota</taxon>
        <taxon>Alphaproteobacteria</taxon>
        <taxon>Hyphomicrobiales</taxon>
        <taxon>Rhizobiaceae</taxon>
        <taxon>Rhizobium/Agrobacterium group</taxon>
        <taxon>Rhizobium</taxon>
    </lineage>
</organism>
<accession>A0A504TWM7</accession>
<evidence type="ECO:0000256" key="1">
    <source>
        <dbReference type="SAM" id="MobiDB-lite"/>
    </source>
</evidence>
<dbReference type="AlphaFoldDB" id="A0A504TWM7"/>
<keyword evidence="3" id="KW-1185">Reference proteome</keyword>
<reference evidence="2 3" key="1">
    <citation type="submission" date="2019-06" db="EMBL/GenBank/DDBJ databases">
        <title>Rhizobium sp. CL12 isolated from roots of soybean.</title>
        <authorList>
            <person name="Wang C."/>
        </authorList>
    </citation>
    <scope>NUCLEOTIDE SEQUENCE [LARGE SCALE GENOMIC DNA]</scope>
    <source>
        <strain evidence="2 3">CL12</strain>
    </source>
</reference>
<name>A0A504TWM7_9HYPH</name>
<dbReference type="Proteomes" id="UP000316429">
    <property type="component" value="Unassembled WGS sequence"/>
</dbReference>
<gene>
    <name evidence="2" type="ORF">FJQ55_15805</name>
</gene>
<dbReference type="RefSeq" id="WP_140829629.1">
    <property type="nucleotide sequence ID" value="NZ_VFYP01000002.1"/>
</dbReference>
<dbReference type="EMBL" id="VFYP01000002">
    <property type="protein sequence ID" value="TPP07118.1"/>
    <property type="molecule type" value="Genomic_DNA"/>
</dbReference>
<feature type="region of interest" description="Disordered" evidence="1">
    <location>
        <begin position="1"/>
        <end position="20"/>
    </location>
</feature>
<evidence type="ECO:0000313" key="3">
    <source>
        <dbReference type="Proteomes" id="UP000316429"/>
    </source>
</evidence>
<proteinExistence type="predicted"/>
<evidence type="ECO:0000313" key="2">
    <source>
        <dbReference type="EMBL" id="TPP07118.1"/>
    </source>
</evidence>
<protein>
    <submittedName>
        <fullName evidence="2">Uncharacterized protein</fullName>
    </submittedName>
</protein>